<sequence>MKFLKLILVFFYISVQFGCIDNDIEPSLEEELIDRVNYKAIYQAYDTPSIEDDWSLDYVFDGIIGNQGYYSIVDISEYTPIPEYKDWAYNGVDVAVTMFTLDLGKISQLTRFKFWQRDHFFYRHGNTKMFDLWGATELNEDSSLTWWTLLLENEEVIKPSGTLFYNENTAADIEAAEAGHEFLISQNMPKVRYIKFVQKLAWNNSTALLHMSEIEFYRYKEE</sequence>
<keyword evidence="3" id="KW-1185">Reference proteome</keyword>
<dbReference type="STRING" id="1435349.PW52_08255"/>
<evidence type="ECO:0000313" key="2">
    <source>
        <dbReference type="EMBL" id="KJD35724.1"/>
    </source>
</evidence>
<proteinExistence type="predicted"/>
<evidence type="ECO:0000259" key="1">
    <source>
        <dbReference type="Pfam" id="PF16391"/>
    </source>
</evidence>
<organism evidence="2 3">
    <name type="scientific">Neotamlana sedimentorum</name>
    <dbReference type="NCBI Taxonomy" id="1435349"/>
    <lineage>
        <taxon>Bacteria</taxon>
        <taxon>Pseudomonadati</taxon>
        <taxon>Bacteroidota</taxon>
        <taxon>Flavobacteriia</taxon>
        <taxon>Flavobacteriales</taxon>
        <taxon>Flavobacteriaceae</taxon>
        <taxon>Neotamlana</taxon>
    </lineage>
</organism>
<dbReference type="Proteomes" id="UP000032578">
    <property type="component" value="Unassembled WGS sequence"/>
</dbReference>
<dbReference type="EMBL" id="JTDW01000005">
    <property type="protein sequence ID" value="KJD35724.1"/>
    <property type="molecule type" value="Genomic_DNA"/>
</dbReference>
<name>A0A0D7W9E2_9FLAO</name>
<feature type="domain" description="DUF5000" evidence="1">
    <location>
        <begin position="95"/>
        <end position="217"/>
    </location>
</feature>
<dbReference type="OrthoDB" id="1312186at2"/>
<protein>
    <recommendedName>
        <fullName evidence="1">DUF5000 domain-containing protein</fullName>
    </recommendedName>
</protein>
<evidence type="ECO:0000313" key="3">
    <source>
        <dbReference type="Proteomes" id="UP000032578"/>
    </source>
</evidence>
<dbReference type="InterPro" id="IPR032164">
    <property type="entry name" value="DUF5000"/>
</dbReference>
<gene>
    <name evidence="2" type="ORF">PW52_08255</name>
</gene>
<comment type="caution">
    <text evidence="2">The sequence shown here is derived from an EMBL/GenBank/DDBJ whole genome shotgun (WGS) entry which is preliminary data.</text>
</comment>
<dbReference type="Pfam" id="PF16391">
    <property type="entry name" value="DUF5000"/>
    <property type="match status" value="1"/>
</dbReference>
<dbReference type="AlphaFoldDB" id="A0A0D7W9E2"/>
<accession>A0A0D7W9E2</accession>
<reference evidence="2 3" key="1">
    <citation type="submission" date="2014-11" db="EMBL/GenBank/DDBJ databases">
        <title>Tamlana sedimentorum sp. nov., isolated from shallow sand sediments of the Sea of Japan.</title>
        <authorList>
            <person name="Romanenko L.A."/>
        </authorList>
    </citation>
    <scope>NUCLEOTIDE SEQUENCE [LARGE SCALE GENOMIC DNA]</scope>
    <source>
        <strain evidence="2 3">JCM 19808</strain>
    </source>
</reference>
<dbReference type="Gene3D" id="2.60.120.260">
    <property type="entry name" value="Galactose-binding domain-like"/>
    <property type="match status" value="1"/>
</dbReference>
<dbReference type="PATRIC" id="fig|1435349.4.peg.2636"/>
<dbReference type="RefSeq" id="WP_044632458.1">
    <property type="nucleotide sequence ID" value="NZ_JTDW01000005.1"/>
</dbReference>